<dbReference type="AlphaFoldDB" id="A0A495QGW5"/>
<dbReference type="Proteomes" id="UP000274601">
    <property type="component" value="Unassembled WGS sequence"/>
</dbReference>
<organism evidence="3 4">
    <name type="scientific">Actinomadura pelletieri DSM 43383</name>
    <dbReference type="NCBI Taxonomy" id="1120940"/>
    <lineage>
        <taxon>Bacteria</taxon>
        <taxon>Bacillati</taxon>
        <taxon>Actinomycetota</taxon>
        <taxon>Actinomycetes</taxon>
        <taxon>Streptosporangiales</taxon>
        <taxon>Thermomonosporaceae</taxon>
        <taxon>Actinomadura</taxon>
    </lineage>
</organism>
<feature type="transmembrane region" description="Helical" evidence="2">
    <location>
        <begin position="107"/>
        <end position="128"/>
    </location>
</feature>
<evidence type="ECO:0000313" key="3">
    <source>
        <dbReference type="EMBL" id="RKS71152.1"/>
    </source>
</evidence>
<feature type="compositionally biased region" description="Polar residues" evidence="1">
    <location>
        <begin position="133"/>
        <end position="151"/>
    </location>
</feature>
<feature type="region of interest" description="Disordered" evidence="1">
    <location>
        <begin position="133"/>
        <end position="166"/>
    </location>
</feature>
<keyword evidence="2" id="KW-0812">Transmembrane</keyword>
<sequence>MRCPGCGSDTTSALPRCTRCNAPLNVPPGGDATAPDPSPLPPPMPPPMPPPDATAPAPPPEFTIPAPPDFTSPMPPRPDETSTRLSPEPWNEPAIWRPPAPPKRSKAPYLLVAGIVVLVGVALGIVFWPSGSEPSASSGNVGGASTRQTPNVVPESGPADTQASDAQAGAVDALLAEMATTRSDLGTVVVDGCERSGLRRVLDARTSQLEKARTLKVDALTGGTQMKEALVRALEASTESNQRYLDVAPGCPPESDVLDINQRASDAKNEFIGYWSPIARQAGLPARTADDI</sequence>
<gene>
    <name evidence="3" type="ORF">BZB76_5638</name>
</gene>
<comment type="caution">
    <text evidence="3">The sequence shown here is derived from an EMBL/GenBank/DDBJ whole genome shotgun (WGS) entry which is preliminary data.</text>
</comment>
<feature type="region of interest" description="Disordered" evidence="1">
    <location>
        <begin position="1"/>
        <end position="101"/>
    </location>
</feature>
<keyword evidence="2" id="KW-0472">Membrane</keyword>
<name>A0A495QGW5_9ACTN</name>
<evidence type="ECO:0000256" key="2">
    <source>
        <dbReference type="SAM" id="Phobius"/>
    </source>
</evidence>
<evidence type="ECO:0000313" key="4">
    <source>
        <dbReference type="Proteomes" id="UP000274601"/>
    </source>
</evidence>
<feature type="compositionally biased region" description="Pro residues" evidence="1">
    <location>
        <begin position="36"/>
        <end position="76"/>
    </location>
</feature>
<reference evidence="3 4" key="1">
    <citation type="submission" date="2018-10" db="EMBL/GenBank/DDBJ databases">
        <title>Genomic Encyclopedia of Archaeal and Bacterial Type Strains, Phase II (KMG-II): from individual species to whole genera.</title>
        <authorList>
            <person name="Goeker M."/>
        </authorList>
    </citation>
    <scope>NUCLEOTIDE SEQUENCE [LARGE SCALE GENOMIC DNA]</scope>
    <source>
        <strain evidence="3 4">DSM 43383</strain>
    </source>
</reference>
<proteinExistence type="predicted"/>
<dbReference type="EMBL" id="RBWU01000006">
    <property type="protein sequence ID" value="RKS71152.1"/>
    <property type="molecule type" value="Genomic_DNA"/>
</dbReference>
<accession>A0A495QGW5</accession>
<protein>
    <submittedName>
        <fullName evidence="3">Uncharacterized protein</fullName>
    </submittedName>
</protein>
<keyword evidence="4" id="KW-1185">Reference proteome</keyword>
<keyword evidence="2" id="KW-1133">Transmembrane helix</keyword>
<evidence type="ECO:0000256" key="1">
    <source>
        <dbReference type="SAM" id="MobiDB-lite"/>
    </source>
</evidence>